<dbReference type="RefSeq" id="WP_011019388.1">
    <property type="nucleotide sequence ID" value="NZ_DUJS01000001.1"/>
</dbReference>
<comment type="caution">
    <text evidence="1">The sequence shown here is derived from an EMBL/GenBank/DDBJ whole genome shotgun (WGS) entry which is preliminary data.</text>
</comment>
<reference evidence="1" key="1">
    <citation type="journal article" date="2020" name="bioRxiv">
        <title>A rank-normalized archaeal taxonomy based on genome phylogeny resolves widespread incomplete and uneven classifications.</title>
        <authorList>
            <person name="Rinke C."/>
            <person name="Chuvochina M."/>
            <person name="Mussig A.J."/>
            <person name="Chaumeil P.-A."/>
            <person name="Waite D.W."/>
            <person name="Whitman W.B."/>
            <person name="Parks D.H."/>
            <person name="Hugenholtz P."/>
        </authorList>
    </citation>
    <scope>NUCLEOTIDE SEQUENCE</scope>
    <source>
        <strain evidence="1">UBA8853</strain>
    </source>
</reference>
<sequence>MLTVFLLALLISPVGCSGMKLGAVWISRESGYTHHLFLVDNASGALWYLGTDASPGPRPWVLERTLRKPEPLIPGEVHPDALGAVVIPFKPGEWPGVALCSDPTTAATFRRLLDRPELRTILNGPVIVTTEVQGRPCCIVRRTPDGFEFAFEDGTDADYNDAVIEVTLEAVVVSVGELKISIKRESPEEYDVLLLDRSTGSVIRITPDGEASPIIGTLDVHPERLGIALKGEDTVLCSDAETAEVLRKLAEESPELRAFLDGAIIAWTTEVVGRRVDACRGSTKCEHGVWYLRFGFEDGWDGVVDYDDVIVEITGPRGNFNPLSVLPLILMPRGRNPWRS</sequence>
<protein>
    <submittedName>
        <fullName evidence="1">Uncharacterized protein</fullName>
    </submittedName>
</protein>
<gene>
    <name evidence="1" type="ORF">HA336_00265</name>
</gene>
<dbReference type="GeneID" id="1477121"/>
<dbReference type="EMBL" id="DUJS01000001">
    <property type="protein sequence ID" value="HII69650.1"/>
    <property type="molecule type" value="Genomic_DNA"/>
</dbReference>
<name>A0A832WJY5_9EURY</name>
<evidence type="ECO:0000313" key="1">
    <source>
        <dbReference type="EMBL" id="HII69650.1"/>
    </source>
</evidence>
<accession>A0A832WJY5</accession>
<proteinExistence type="predicted"/>
<organism evidence="1 2">
    <name type="scientific">Methanopyrus kandleri</name>
    <dbReference type="NCBI Taxonomy" id="2320"/>
    <lineage>
        <taxon>Archaea</taxon>
        <taxon>Methanobacteriati</taxon>
        <taxon>Methanobacteriota</taxon>
        <taxon>Methanomada group</taxon>
        <taxon>Methanopyri</taxon>
        <taxon>Methanopyrales</taxon>
        <taxon>Methanopyraceae</taxon>
        <taxon>Methanopyrus</taxon>
    </lineage>
</organism>
<evidence type="ECO:0000313" key="2">
    <source>
        <dbReference type="Proteomes" id="UP000619545"/>
    </source>
</evidence>
<dbReference type="AlphaFoldDB" id="A0A832WJY5"/>
<dbReference type="Proteomes" id="UP000619545">
    <property type="component" value="Unassembled WGS sequence"/>
</dbReference>